<dbReference type="EMBL" id="KM923964">
    <property type="protein sequence ID" value="AJR28002.1"/>
    <property type="molecule type" value="Genomic_DNA"/>
</dbReference>
<evidence type="ECO:0000256" key="3">
    <source>
        <dbReference type="ARBA" id="ARBA00021009"/>
    </source>
</evidence>
<sequence>MCMMFFMYLFISSFVSFALIMILVAFFILGERKVLGYIQFRKGPNKVGIAGLLQSFADFLKLLSKSKVAFFQGRSWFSWLGVGVFLFLACGYCILYAVFGCGTASNNWLLLFLIITSLTGYSLLSIGWGSYNKYALIGSIRSSFGSVTFEACFMCIVIILGVVLSGYSLFELSVSSWLLCLVVPGCYLIWLIGMLCESNRTPFDYAESESELVSGLNVEYSSVPFICLFACEYLIMYIFSWLVSVIFFSGYYLIVLFSLFHVIFFIWARGTLPRVRYDVFVEYMWKWCLIILVFSLFVVL</sequence>
<evidence type="ECO:0000256" key="6">
    <source>
        <dbReference type="ARBA" id="ARBA00023136"/>
    </source>
</evidence>
<dbReference type="GeneID" id="24285779"/>
<name>A0A0F6PK91_CLICO</name>
<comment type="subcellular location">
    <subcellularLocation>
        <location evidence="1">Membrane</location>
        <topology evidence="1">Multi-pass membrane protein</topology>
    </subcellularLocation>
    <subcellularLocation>
        <location evidence="7">Mitochondrion inner membrane</location>
        <topology evidence="7">Multi-pass membrane protein</topology>
    </subcellularLocation>
</comment>
<dbReference type="PANTHER" id="PTHR11432">
    <property type="entry name" value="NADH DEHYDROGENASE SUBUNIT 1"/>
    <property type="match status" value="1"/>
</dbReference>
<dbReference type="PANTHER" id="PTHR11432:SF3">
    <property type="entry name" value="NADH-UBIQUINONE OXIDOREDUCTASE CHAIN 1"/>
    <property type="match status" value="1"/>
</dbReference>
<feature type="transmembrane region" description="Helical" evidence="9">
    <location>
        <begin position="280"/>
        <end position="299"/>
    </location>
</feature>
<evidence type="ECO:0000256" key="5">
    <source>
        <dbReference type="ARBA" id="ARBA00022989"/>
    </source>
</evidence>
<evidence type="ECO:0000313" key="10">
    <source>
        <dbReference type="EMBL" id="AJR28002.1"/>
    </source>
</evidence>
<dbReference type="GO" id="GO:0009060">
    <property type="term" value="P:aerobic respiration"/>
    <property type="evidence" value="ECO:0007669"/>
    <property type="project" value="TreeGrafter"/>
</dbReference>
<feature type="transmembrane region" description="Helical" evidence="9">
    <location>
        <begin position="110"/>
        <end position="131"/>
    </location>
</feature>
<evidence type="ECO:0000256" key="4">
    <source>
        <dbReference type="ARBA" id="ARBA00022692"/>
    </source>
</evidence>
<dbReference type="GO" id="GO:0003954">
    <property type="term" value="F:NADH dehydrogenase activity"/>
    <property type="evidence" value="ECO:0007669"/>
    <property type="project" value="TreeGrafter"/>
</dbReference>
<keyword evidence="5 9" id="KW-1133">Transmembrane helix</keyword>
<feature type="transmembrane region" description="Helical" evidence="9">
    <location>
        <begin position="245"/>
        <end position="268"/>
    </location>
</feature>
<dbReference type="GO" id="GO:0008137">
    <property type="term" value="F:NADH dehydrogenase (ubiquinone) activity"/>
    <property type="evidence" value="ECO:0007669"/>
    <property type="project" value="UniProtKB-EC"/>
</dbReference>
<geneLocation type="mitochondrion" evidence="10"/>
<evidence type="ECO:0000256" key="7">
    <source>
        <dbReference type="RuleBase" id="RU000471"/>
    </source>
</evidence>
<evidence type="ECO:0000256" key="2">
    <source>
        <dbReference type="ARBA" id="ARBA00010535"/>
    </source>
</evidence>
<gene>
    <name evidence="10" type="primary">ND1</name>
</gene>
<keyword evidence="8 10" id="KW-0496">Mitochondrion</keyword>
<dbReference type="PROSITE" id="PS00668">
    <property type="entry name" value="COMPLEX1_ND1_2"/>
    <property type="match status" value="1"/>
</dbReference>
<dbReference type="AlphaFoldDB" id="A0A0F6PK91"/>
<comment type="catalytic activity">
    <reaction evidence="8">
        <text>a ubiquinone + NADH + 5 H(+)(in) = a ubiquinol + NAD(+) + 4 H(+)(out)</text>
        <dbReference type="Rhea" id="RHEA:29091"/>
        <dbReference type="Rhea" id="RHEA-COMP:9565"/>
        <dbReference type="Rhea" id="RHEA-COMP:9566"/>
        <dbReference type="ChEBI" id="CHEBI:15378"/>
        <dbReference type="ChEBI" id="CHEBI:16389"/>
        <dbReference type="ChEBI" id="CHEBI:17976"/>
        <dbReference type="ChEBI" id="CHEBI:57540"/>
        <dbReference type="ChEBI" id="CHEBI:57945"/>
        <dbReference type="EC" id="7.1.1.2"/>
    </reaction>
</comment>
<feature type="transmembrane region" description="Helical" evidence="9">
    <location>
        <begin position="76"/>
        <end position="98"/>
    </location>
</feature>
<feature type="transmembrane region" description="Helical" evidence="9">
    <location>
        <begin position="217"/>
        <end position="239"/>
    </location>
</feature>
<dbReference type="InterPro" id="IPR018086">
    <property type="entry name" value="NADH_UbQ_OxRdtase_su1_CS"/>
</dbReference>
<dbReference type="Pfam" id="PF00146">
    <property type="entry name" value="NADHdh"/>
    <property type="match status" value="1"/>
</dbReference>
<comment type="similarity">
    <text evidence="2 7">Belongs to the complex I subunit 1 family.</text>
</comment>
<dbReference type="InterPro" id="IPR001694">
    <property type="entry name" value="NADH_UbQ_OxRdtase_su1/FPO"/>
</dbReference>
<keyword evidence="6 9" id="KW-0472">Membrane</keyword>
<accession>A0A0F6PK91</accession>
<dbReference type="CTD" id="4535"/>
<proteinExistence type="inferred from homology"/>
<dbReference type="RefSeq" id="YP_009138984.1">
    <property type="nucleotide sequence ID" value="NC_027082.1"/>
</dbReference>
<evidence type="ECO:0000256" key="9">
    <source>
        <dbReference type="SAM" id="Phobius"/>
    </source>
</evidence>
<dbReference type="GO" id="GO:0005743">
    <property type="term" value="C:mitochondrial inner membrane"/>
    <property type="evidence" value="ECO:0007669"/>
    <property type="project" value="UniProtKB-SubCell"/>
</dbReference>
<organism evidence="10">
    <name type="scientific">Clinostomum complanatum</name>
    <name type="common">Parasitic fluke</name>
    <dbReference type="NCBI Taxonomy" id="235145"/>
    <lineage>
        <taxon>Eukaryota</taxon>
        <taxon>Metazoa</taxon>
        <taxon>Spiralia</taxon>
        <taxon>Lophotrochozoa</taxon>
        <taxon>Platyhelminthes</taxon>
        <taxon>Trematoda</taxon>
        <taxon>Digenea</taxon>
        <taxon>Strigeidida</taxon>
        <taxon>Clinostomoidea</taxon>
        <taxon>Clinostomidae</taxon>
        <taxon>Clinostomum</taxon>
    </lineage>
</organism>
<feature type="transmembrane region" description="Helical" evidence="9">
    <location>
        <begin position="176"/>
        <end position="196"/>
    </location>
</feature>
<feature type="transmembrane region" description="Helical" evidence="9">
    <location>
        <begin position="6"/>
        <end position="29"/>
    </location>
</feature>
<reference evidence="10" key="1">
    <citation type="submission" date="2014-10" db="EMBL/GenBank/DDBJ databases">
        <title>Clinostomum complanatum mitochondrion.</title>
        <authorList>
            <person name="Chen L."/>
        </authorList>
    </citation>
    <scope>NUCLEOTIDE SEQUENCE</scope>
</reference>
<feature type="transmembrane region" description="Helical" evidence="9">
    <location>
        <begin position="151"/>
        <end position="170"/>
    </location>
</feature>
<evidence type="ECO:0000256" key="1">
    <source>
        <dbReference type="ARBA" id="ARBA00004141"/>
    </source>
</evidence>
<evidence type="ECO:0000256" key="8">
    <source>
        <dbReference type="RuleBase" id="RU000473"/>
    </source>
</evidence>
<keyword evidence="4 7" id="KW-0812">Transmembrane</keyword>
<dbReference type="EC" id="7.1.1.2" evidence="8"/>
<keyword evidence="7" id="KW-0520">NAD</keyword>
<protein>
    <recommendedName>
        <fullName evidence="3 8">NADH-ubiquinone oxidoreductase chain 1</fullName>
        <ecNumber evidence="8">7.1.1.2</ecNumber>
    </recommendedName>
</protein>
<keyword evidence="8" id="KW-0830">Ubiquinone</keyword>